<evidence type="ECO:0000313" key="1">
    <source>
        <dbReference type="EMBL" id="KIJ26300.1"/>
    </source>
</evidence>
<accession>A0A0C9ULY9</accession>
<reference evidence="1 2" key="1">
    <citation type="submission" date="2014-06" db="EMBL/GenBank/DDBJ databases">
        <title>Evolutionary Origins and Diversification of the Mycorrhizal Mutualists.</title>
        <authorList>
            <consortium name="DOE Joint Genome Institute"/>
            <consortium name="Mycorrhizal Genomics Consortium"/>
            <person name="Kohler A."/>
            <person name="Kuo A."/>
            <person name="Nagy L.G."/>
            <person name="Floudas D."/>
            <person name="Copeland A."/>
            <person name="Barry K.W."/>
            <person name="Cichocki N."/>
            <person name="Veneault-Fourrey C."/>
            <person name="LaButti K."/>
            <person name="Lindquist E.A."/>
            <person name="Lipzen A."/>
            <person name="Lundell T."/>
            <person name="Morin E."/>
            <person name="Murat C."/>
            <person name="Riley R."/>
            <person name="Ohm R."/>
            <person name="Sun H."/>
            <person name="Tunlid A."/>
            <person name="Henrissat B."/>
            <person name="Grigoriev I.V."/>
            <person name="Hibbett D.S."/>
            <person name="Martin F."/>
        </authorList>
    </citation>
    <scope>NUCLEOTIDE SEQUENCE [LARGE SCALE GENOMIC DNA]</scope>
    <source>
        <strain evidence="1 2">SS14</strain>
    </source>
</reference>
<keyword evidence="2" id="KW-1185">Reference proteome</keyword>
<dbReference type="Proteomes" id="UP000054279">
    <property type="component" value="Unassembled WGS sequence"/>
</dbReference>
<dbReference type="HOGENOM" id="CLU_957022_0_0_1"/>
<evidence type="ECO:0000313" key="2">
    <source>
        <dbReference type="Proteomes" id="UP000054279"/>
    </source>
</evidence>
<dbReference type="AlphaFoldDB" id="A0A0C9ULY9"/>
<name>A0A0C9ULY9_SPHS4</name>
<organism evidence="1 2">
    <name type="scientific">Sphaerobolus stellatus (strain SS14)</name>
    <dbReference type="NCBI Taxonomy" id="990650"/>
    <lineage>
        <taxon>Eukaryota</taxon>
        <taxon>Fungi</taxon>
        <taxon>Dikarya</taxon>
        <taxon>Basidiomycota</taxon>
        <taxon>Agaricomycotina</taxon>
        <taxon>Agaricomycetes</taxon>
        <taxon>Phallomycetidae</taxon>
        <taxon>Geastrales</taxon>
        <taxon>Sphaerobolaceae</taxon>
        <taxon>Sphaerobolus</taxon>
    </lineage>
</organism>
<protein>
    <submittedName>
        <fullName evidence="1">Unplaced genomic scaffold SPHSTscaffold_300, whole genome shotgun sequence</fullName>
    </submittedName>
</protein>
<dbReference type="EMBL" id="KN837375">
    <property type="protein sequence ID" value="KIJ26300.1"/>
    <property type="molecule type" value="Genomic_DNA"/>
</dbReference>
<sequence length="291" mass="32797">MAIDSCKTDHAAISEQQVQLAEWPCMLDIKDYYNTPILDPEDLVTHLSCDVNALHEIHDLRAFDLWKPNKHTLRGSINDLINSYCRGLNTLDLGNVTTPTPSWLSKLTLNSISAGLIEGSGYPTSDTHWTTCATQRVYTRLHYDTGKYGTYVTCTCGAKLWIVADELPSEGLADFNPDESKIQYVYYVLERGSTLNPSKAYIEHEEQASTYTTLTRDTPLLPDIKNMASLLAMTALHLHLSHSPRKASLSNAQYPSTHNTPYLLNVCNCYCTGSLTFMRQWALEKRPFMIH</sequence>
<proteinExistence type="predicted"/>
<gene>
    <name evidence="1" type="ORF">M422DRAFT_55600</name>
</gene>